<reference evidence="2 3" key="1">
    <citation type="submission" date="2024-02" db="EMBL/GenBank/DDBJ databases">
        <authorList>
            <person name="Chen Y."/>
            <person name="Shah S."/>
            <person name="Dougan E. K."/>
            <person name="Thang M."/>
            <person name="Chan C."/>
        </authorList>
    </citation>
    <scope>NUCLEOTIDE SEQUENCE [LARGE SCALE GENOMIC DNA]</scope>
</reference>
<feature type="compositionally biased region" description="Acidic residues" evidence="1">
    <location>
        <begin position="59"/>
        <end position="72"/>
    </location>
</feature>
<dbReference type="Gene3D" id="3.30.70.270">
    <property type="match status" value="1"/>
</dbReference>
<dbReference type="InterPro" id="IPR043128">
    <property type="entry name" value="Rev_trsase/Diguanyl_cyclase"/>
</dbReference>
<dbReference type="Proteomes" id="UP001642464">
    <property type="component" value="Unassembled WGS sequence"/>
</dbReference>
<dbReference type="InterPro" id="IPR043502">
    <property type="entry name" value="DNA/RNA_pol_sf"/>
</dbReference>
<dbReference type="EMBL" id="CAXAMM010002669">
    <property type="protein sequence ID" value="CAK8997044.1"/>
    <property type="molecule type" value="Genomic_DNA"/>
</dbReference>
<evidence type="ECO:0000313" key="2">
    <source>
        <dbReference type="EMBL" id="CAK8997044.1"/>
    </source>
</evidence>
<keyword evidence="3" id="KW-1185">Reference proteome</keyword>
<organism evidence="2 3">
    <name type="scientific">Durusdinium trenchii</name>
    <dbReference type="NCBI Taxonomy" id="1381693"/>
    <lineage>
        <taxon>Eukaryota</taxon>
        <taxon>Sar</taxon>
        <taxon>Alveolata</taxon>
        <taxon>Dinophyceae</taxon>
        <taxon>Suessiales</taxon>
        <taxon>Symbiodiniaceae</taxon>
        <taxon>Durusdinium</taxon>
    </lineage>
</organism>
<dbReference type="SUPFAM" id="SSF56672">
    <property type="entry name" value="DNA/RNA polymerases"/>
    <property type="match status" value="1"/>
</dbReference>
<evidence type="ECO:0000313" key="3">
    <source>
        <dbReference type="Proteomes" id="UP001642464"/>
    </source>
</evidence>
<protein>
    <submittedName>
        <fullName evidence="2">Tyr recombinase domain-containing protein</fullName>
    </submittedName>
</protein>
<comment type="caution">
    <text evidence="2">The sequence shown here is derived from an EMBL/GenBank/DDBJ whole genome shotgun (WGS) entry which is preliminary data.</text>
</comment>
<accession>A0ABP0I6V7</accession>
<evidence type="ECO:0000256" key="1">
    <source>
        <dbReference type="SAM" id="MobiDB-lite"/>
    </source>
</evidence>
<name>A0ABP0I6V7_9DINO</name>
<feature type="region of interest" description="Disordered" evidence="1">
    <location>
        <begin position="1"/>
        <end position="72"/>
    </location>
</feature>
<proteinExistence type="predicted"/>
<sequence>MAWRKHSSHSAPATVLDAKDGQVPEQGEPDEEDPYAELPMTSWRTFDSFEGDHVQDLPVEAEEEEEEEDDGELGPLMDKVETFDPFEDDTHAVDAGRAAAVPLAGTPPLPAASLPEPTILPMAPAVPSQDFPRVMCVPAYPVQVMCPPVAGITGTTPSTTPNCSPRPEPPVLLGRTAQAESAAPLECLRLPNGKEMVRWKVDARKLDSQEKQILSPEFELQLPGLGLKPFRIMILAKETKGKGGRGFVKAGGKGRLFVKCETSSLAQARAMAFRVSVGPATVESKGRAGVRTGFATKTERAAAYPKLLCDAIAKLVVDVFKKSLALEFWRYQLRMKAAEVSSLQQKWLIEINEERKLRGLSIADTKREKRDLERSLETMWNEQGLPRSAAKISKKELRETENDMSVGGMRNPDLAVERLTLVRETGAKLRAEWEKIYAEEPDFAEGASAGRKGFWLHSEVASKDPDLCLQQFIREGVPLGMSSKIPPSGGVFPPARNQEIQCVEAQVEFEECQNMVNYSSVQEHPREAEEEISRYKAKGFVRRMPWAEARDAYSIGTVSKLALILKPKADGSALVWVAMLFGFKAAPLLMGRLSAALGRLLQSMVQPNELVMQIYIDDLLIAMRGRPEERCKLLSMFLYTMRALGIMISLEKGRGTRVTWIGTQFVFETRKPENGRRITVGLPFKMCKEVYDTLVEWTGKAALNWLIAMLDTNGFKLQARIMWLKEKPAEWGIISDASPMGLGAILWKKDAETGRIQIIEAYEAYAILRAVKLWQRRIQCKGLILKSDSSVALGIAKKLSSPSPSLNYIAAELVRQIEIYHIPRTFNKEADWLSRPHERGDMPETLQGIRLKKLKGQVLERSSGFCTIHGPACLSAPGNVWESP</sequence>
<gene>
    <name evidence="2" type="ORF">SCF082_LOCUS5056</name>
</gene>